<feature type="transmembrane region" description="Helical" evidence="5">
    <location>
        <begin position="85"/>
        <end position="101"/>
    </location>
</feature>
<evidence type="ECO:0000256" key="2">
    <source>
        <dbReference type="ARBA" id="ARBA00022692"/>
    </source>
</evidence>
<feature type="transmembrane region" description="Helical" evidence="5">
    <location>
        <begin position="172"/>
        <end position="205"/>
    </location>
</feature>
<feature type="transmembrane region" description="Helical" evidence="5">
    <location>
        <begin position="343"/>
        <end position="363"/>
    </location>
</feature>
<comment type="subcellular location">
    <subcellularLocation>
        <location evidence="1">Membrane</location>
        <topology evidence="1">Multi-pass membrane protein</topology>
    </subcellularLocation>
</comment>
<keyword evidence="4 5" id="KW-0472">Membrane</keyword>
<feature type="transmembrane region" description="Helical" evidence="5">
    <location>
        <begin position="312"/>
        <end position="336"/>
    </location>
</feature>
<reference evidence="7 8" key="2">
    <citation type="journal article" date="2012" name="J. Bacteriol.">
        <title>Genome Sequence of Edwardsiella ictaluri 93-146, a Strain Associated with a Natural Channel Catfish Outbreak of Enteric Septicemia of Catfish.</title>
        <authorList>
            <person name="Williams M.L."/>
            <person name="Gillaspy A.F."/>
            <person name="Dyer D.W."/>
            <person name="Thune R.L."/>
            <person name="Waldbieser G.C."/>
            <person name="Schuster S.C."/>
            <person name="Gipson J."/>
            <person name="Zaitshik J."/>
            <person name="Landry C."/>
            <person name="Banes M.M."/>
            <person name="Lawrence M.L."/>
        </authorList>
    </citation>
    <scope>NUCLEOTIDE SEQUENCE [LARGE SCALE GENOMIC DNA]</scope>
    <source>
        <strain evidence="7 8">93-146</strain>
    </source>
</reference>
<organism evidence="7 8">
    <name type="scientific">Edwardsiella ictaluri (strain 93-146)</name>
    <dbReference type="NCBI Taxonomy" id="634503"/>
    <lineage>
        <taxon>Bacteria</taxon>
        <taxon>Pseudomonadati</taxon>
        <taxon>Pseudomonadota</taxon>
        <taxon>Gammaproteobacteria</taxon>
        <taxon>Enterobacterales</taxon>
        <taxon>Hafniaceae</taxon>
        <taxon>Edwardsiella</taxon>
    </lineage>
</organism>
<dbReference type="InterPro" id="IPR007016">
    <property type="entry name" value="O-antigen_ligase-rel_domated"/>
</dbReference>
<dbReference type="Proteomes" id="UP000001485">
    <property type="component" value="Chromosome"/>
</dbReference>
<name>C5BCP7_EDWI9</name>
<dbReference type="KEGG" id="eic:NT01EI_1305"/>
<protein>
    <recommendedName>
        <fullName evidence="6">O-antigen ligase-related domain-containing protein</fullName>
    </recommendedName>
</protein>
<evidence type="ECO:0000256" key="1">
    <source>
        <dbReference type="ARBA" id="ARBA00004141"/>
    </source>
</evidence>
<sequence length="387" mass="45525">MFPTKEFKYFDFFCVIEGLFKVLLSKLSVNRSVNLLFFYLFFSVFVLIFIFKPPFHFFLLNALFIHVYSLVALIFSFFYRVKRKYIIIFFIFLFPLSYLTIMDRVTAAYPLVVALFSLLIISDKFQFHNYSCRNLTHFILISTVLFSFLFLYESHIDRYSLVNGDPNYTSLILLTVLLISFVFSVSNKLKVLVLLLMLFVVYLTKSRTAILALAAFFLCCKIKRKLLLFYFILFVSIASQYFFSYIFPSILSDLDFGHSRFFDLNDASNMERITIYKEAVDFILSHFTHFIINGVTNYLEINKLATNIPHNWFIQFILGFGFLFSIYYLAVVVFVAKIVSGKSYYLLAFMCFFFVYASFLSYYSLATPLLFLVLSLFVCHSIERVAR</sequence>
<dbReference type="GO" id="GO:0016020">
    <property type="term" value="C:membrane"/>
    <property type="evidence" value="ECO:0007669"/>
    <property type="project" value="UniProtKB-SubCell"/>
</dbReference>
<dbReference type="AlphaFoldDB" id="C5BCP7"/>
<dbReference type="PATRIC" id="fig|634503.3.peg.1180"/>
<accession>C5BCP7</accession>
<gene>
    <name evidence="7" type="ordered locus">NT01EI_1305</name>
</gene>
<evidence type="ECO:0000256" key="5">
    <source>
        <dbReference type="SAM" id="Phobius"/>
    </source>
</evidence>
<evidence type="ECO:0000313" key="8">
    <source>
        <dbReference type="Proteomes" id="UP000001485"/>
    </source>
</evidence>
<feature type="transmembrane region" description="Helical" evidence="5">
    <location>
        <begin position="57"/>
        <end position="78"/>
    </location>
</feature>
<evidence type="ECO:0000256" key="4">
    <source>
        <dbReference type="ARBA" id="ARBA00023136"/>
    </source>
</evidence>
<reference evidence="8" key="1">
    <citation type="submission" date="2009-03" db="EMBL/GenBank/DDBJ databases">
        <title>Complete genome sequence of Edwardsiella ictaluri 93-146.</title>
        <authorList>
            <person name="Williams M.L."/>
            <person name="Gillaspy A.F."/>
            <person name="Dyer D.W."/>
            <person name="Thune R.L."/>
            <person name="Waldbieser G.C."/>
            <person name="Schuster S.C."/>
            <person name="Gipson J."/>
            <person name="Zaitshik J."/>
            <person name="Landry C."/>
            <person name="Lawrence M.L."/>
        </authorList>
    </citation>
    <scope>NUCLEOTIDE SEQUENCE [LARGE SCALE GENOMIC DNA]</scope>
    <source>
        <strain evidence="8">93-146</strain>
    </source>
</reference>
<feature type="transmembrane region" description="Helical" evidence="5">
    <location>
        <begin position="135"/>
        <end position="152"/>
    </location>
</feature>
<dbReference type="EMBL" id="CP001600">
    <property type="protein sequence ID" value="ACR68502.1"/>
    <property type="molecule type" value="Genomic_DNA"/>
</dbReference>
<evidence type="ECO:0000259" key="6">
    <source>
        <dbReference type="Pfam" id="PF04932"/>
    </source>
</evidence>
<feature type="transmembrane region" description="Helical" evidence="5">
    <location>
        <begin position="226"/>
        <end position="247"/>
    </location>
</feature>
<keyword evidence="3 5" id="KW-1133">Transmembrane helix</keyword>
<feature type="transmembrane region" description="Helical" evidence="5">
    <location>
        <begin position="369"/>
        <end position="386"/>
    </location>
</feature>
<feature type="transmembrane region" description="Helical" evidence="5">
    <location>
        <begin position="107"/>
        <end position="123"/>
    </location>
</feature>
<dbReference type="HOGENOM" id="CLU_713175_0_0_6"/>
<feature type="transmembrane region" description="Helical" evidence="5">
    <location>
        <begin position="33"/>
        <end position="51"/>
    </location>
</feature>
<proteinExistence type="predicted"/>
<keyword evidence="2 5" id="KW-0812">Transmembrane</keyword>
<dbReference type="Pfam" id="PF04932">
    <property type="entry name" value="Wzy_C"/>
    <property type="match status" value="1"/>
</dbReference>
<feature type="domain" description="O-antigen ligase-related" evidence="6">
    <location>
        <begin position="192"/>
        <end position="323"/>
    </location>
</feature>
<evidence type="ECO:0000313" key="7">
    <source>
        <dbReference type="EMBL" id="ACR68502.1"/>
    </source>
</evidence>
<evidence type="ECO:0000256" key="3">
    <source>
        <dbReference type="ARBA" id="ARBA00022989"/>
    </source>
</evidence>